<dbReference type="SUPFAM" id="SSF54427">
    <property type="entry name" value="NTF2-like"/>
    <property type="match status" value="1"/>
</dbReference>
<name>A0ABY6K9D2_9ARAC</name>
<dbReference type="InterPro" id="IPR051975">
    <property type="entry name" value="mtLSU_mL45"/>
</dbReference>
<dbReference type="Pfam" id="PF04280">
    <property type="entry name" value="Tim44"/>
    <property type="match status" value="1"/>
</dbReference>
<accession>A0ABY6K9D2</accession>
<evidence type="ECO:0000313" key="10">
    <source>
        <dbReference type="EMBL" id="UYV65122.1"/>
    </source>
</evidence>
<keyword evidence="5" id="KW-0687">Ribonucleoprotein</keyword>
<evidence type="ECO:0000256" key="3">
    <source>
        <dbReference type="ARBA" id="ARBA00022980"/>
    </source>
</evidence>
<evidence type="ECO:0000256" key="6">
    <source>
        <dbReference type="ARBA" id="ARBA00038073"/>
    </source>
</evidence>
<evidence type="ECO:0000256" key="7">
    <source>
        <dbReference type="ARBA" id="ARBA00039448"/>
    </source>
</evidence>
<evidence type="ECO:0000256" key="1">
    <source>
        <dbReference type="ARBA" id="ARBA00004173"/>
    </source>
</evidence>
<keyword evidence="4" id="KW-0496">Mitochondrion</keyword>
<reference evidence="10 11" key="1">
    <citation type="submission" date="2022-01" db="EMBL/GenBank/DDBJ databases">
        <title>A chromosomal length assembly of Cordylochernes scorpioides.</title>
        <authorList>
            <person name="Zeh D."/>
            <person name="Zeh J."/>
        </authorList>
    </citation>
    <scope>NUCLEOTIDE SEQUENCE [LARGE SCALE GENOMIC DNA]</scope>
    <source>
        <strain evidence="10">IN4F17</strain>
        <tissue evidence="10">Whole Body</tissue>
    </source>
</reference>
<dbReference type="InterPro" id="IPR032710">
    <property type="entry name" value="NTF2-like_dom_sf"/>
</dbReference>
<dbReference type="SMART" id="SM00978">
    <property type="entry name" value="Tim44"/>
    <property type="match status" value="1"/>
</dbReference>
<proteinExistence type="inferred from homology"/>
<comment type="similarity">
    <text evidence="6">Belongs to the mitochondrion-specific ribosomal protein mL45 family.</text>
</comment>
<evidence type="ECO:0000256" key="2">
    <source>
        <dbReference type="ARBA" id="ARBA00022946"/>
    </source>
</evidence>
<dbReference type="Gene3D" id="3.10.450.240">
    <property type="match status" value="1"/>
</dbReference>
<organism evidence="10 11">
    <name type="scientific">Cordylochernes scorpioides</name>
    <dbReference type="NCBI Taxonomy" id="51811"/>
    <lineage>
        <taxon>Eukaryota</taxon>
        <taxon>Metazoa</taxon>
        <taxon>Ecdysozoa</taxon>
        <taxon>Arthropoda</taxon>
        <taxon>Chelicerata</taxon>
        <taxon>Arachnida</taxon>
        <taxon>Pseudoscorpiones</taxon>
        <taxon>Cheliferoidea</taxon>
        <taxon>Chernetidae</taxon>
        <taxon>Cordylochernes</taxon>
    </lineage>
</organism>
<keyword evidence="3" id="KW-0689">Ribosomal protein</keyword>
<evidence type="ECO:0000313" key="11">
    <source>
        <dbReference type="Proteomes" id="UP001235939"/>
    </source>
</evidence>
<evidence type="ECO:0000256" key="8">
    <source>
        <dbReference type="ARBA" id="ARBA00043031"/>
    </source>
</evidence>
<gene>
    <name evidence="10" type="ORF">LAZ67_3003187</name>
</gene>
<keyword evidence="11" id="KW-1185">Reference proteome</keyword>
<dbReference type="EMBL" id="CP092865">
    <property type="protein sequence ID" value="UYV65122.1"/>
    <property type="molecule type" value="Genomic_DNA"/>
</dbReference>
<keyword evidence="2" id="KW-0809">Transit peptide</keyword>
<evidence type="ECO:0000256" key="4">
    <source>
        <dbReference type="ARBA" id="ARBA00023128"/>
    </source>
</evidence>
<dbReference type="Proteomes" id="UP001235939">
    <property type="component" value="Chromosome 03"/>
</dbReference>
<sequence length="332" mass="38863">MVVDQQSQFQFFRKESWLGGWAVVVQKHYNQKWRKHRGEKVFKIKLPDFEEFRQGNNMSPDEMRSYMKEKGVVPSRPWNERPMYLSCTSGIIEPYIPPEKDEKYSVVSKAGAKQKYEWGKKKFSSHQAVKSLRVFEEEFDVSTFLDEASKIYVDAHKALCEGHKQSVNTHVGINQSLIQNKELTANLCCSRYDEDKLHRLVTDHCYSELCYQTNLKTMHWDMVETLERPRMVNCFVSPEEDFHDTFGQITVRFHTLQKLAVYDRFGRLIYGSEDASKRVLEYVVFEKQLSNQYGTWKLHSKIIPKWAPTKDQPIPTRAIKLEETQAAAAPAS</sequence>
<evidence type="ECO:0000259" key="9">
    <source>
        <dbReference type="SMART" id="SM00978"/>
    </source>
</evidence>
<dbReference type="PANTHER" id="PTHR28554:SF1">
    <property type="entry name" value="LARGE RIBOSOMAL SUBUNIT PROTEIN ML45"/>
    <property type="match status" value="1"/>
</dbReference>
<dbReference type="InterPro" id="IPR007379">
    <property type="entry name" value="Tim44-like_dom"/>
</dbReference>
<protein>
    <recommendedName>
        <fullName evidence="7">Large ribosomal subunit protein mL45</fullName>
    </recommendedName>
    <alternativeName>
        <fullName evidence="8">39S ribosomal protein L45, mitochondrial</fullName>
    </alternativeName>
</protein>
<comment type="subcellular location">
    <subcellularLocation>
        <location evidence="1">Mitochondrion</location>
    </subcellularLocation>
</comment>
<feature type="domain" description="Tim44-like" evidence="9">
    <location>
        <begin position="125"/>
        <end position="303"/>
    </location>
</feature>
<evidence type="ECO:0000256" key="5">
    <source>
        <dbReference type="ARBA" id="ARBA00023274"/>
    </source>
</evidence>
<dbReference type="PANTHER" id="PTHR28554">
    <property type="entry name" value="39S RIBOSOMAL PROTEIN L45, MITOCHONDRIAL"/>
    <property type="match status" value="1"/>
</dbReference>